<feature type="region of interest" description="Disordered" evidence="1">
    <location>
        <begin position="355"/>
        <end position="391"/>
    </location>
</feature>
<feature type="compositionally biased region" description="Polar residues" evidence="1">
    <location>
        <begin position="520"/>
        <end position="529"/>
    </location>
</feature>
<dbReference type="InterPro" id="IPR044216">
    <property type="entry name" value="WDL7"/>
</dbReference>
<feature type="compositionally biased region" description="Low complexity" evidence="1">
    <location>
        <begin position="373"/>
        <end position="387"/>
    </location>
</feature>
<accession>A0ABU6UPI5</accession>
<evidence type="ECO:0000313" key="3">
    <source>
        <dbReference type="Proteomes" id="UP001341840"/>
    </source>
</evidence>
<organism evidence="2 3">
    <name type="scientific">Stylosanthes scabra</name>
    <dbReference type="NCBI Taxonomy" id="79078"/>
    <lineage>
        <taxon>Eukaryota</taxon>
        <taxon>Viridiplantae</taxon>
        <taxon>Streptophyta</taxon>
        <taxon>Embryophyta</taxon>
        <taxon>Tracheophyta</taxon>
        <taxon>Spermatophyta</taxon>
        <taxon>Magnoliopsida</taxon>
        <taxon>eudicotyledons</taxon>
        <taxon>Gunneridae</taxon>
        <taxon>Pentapetalae</taxon>
        <taxon>rosids</taxon>
        <taxon>fabids</taxon>
        <taxon>Fabales</taxon>
        <taxon>Fabaceae</taxon>
        <taxon>Papilionoideae</taxon>
        <taxon>50 kb inversion clade</taxon>
        <taxon>dalbergioids sensu lato</taxon>
        <taxon>Dalbergieae</taxon>
        <taxon>Pterocarpus clade</taxon>
        <taxon>Stylosanthes</taxon>
    </lineage>
</organism>
<reference evidence="2 3" key="1">
    <citation type="journal article" date="2023" name="Plants (Basel)">
        <title>Bridging the Gap: Combining Genomics and Transcriptomics Approaches to Understand Stylosanthes scabra, an Orphan Legume from the Brazilian Caatinga.</title>
        <authorList>
            <person name="Ferreira-Neto J.R.C."/>
            <person name="da Silva M.D."/>
            <person name="Binneck E."/>
            <person name="de Melo N.F."/>
            <person name="da Silva R.H."/>
            <person name="de Melo A.L.T.M."/>
            <person name="Pandolfi V."/>
            <person name="Bustamante F.O."/>
            <person name="Brasileiro-Vidal A.C."/>
            <person name="Benko-Iseppon A.M."/>
        </authorList>
    </citation>
    <scope>NUCLEOTIDE SEQUENCE [LARGE SCALE GENOMIC DNA]</scope>
    <source>
        <tissue evidence="2">Leaves</tissue>
    </source>
</reference>
<dbReference type="Proteomes" id="UP001341840">
    <property type="component" value="Unassembled WGS sequence"/>
</dbReference>
<dbReference type="PANTHER" id="PTHR47067">
    <property type="entry name" value="TPX2 (TARGETING PROTEIN FOR XKLP2) PROTEIN FAMILY-RELATED"/>
    <property type="match status" value="1"/>
</dbReference>
<comment type="caution">
    <text evidence="2">The sequence shown here is derived from an EMBL/GenBank/DDBJ whole genome shotgun (WGS) entry which is preliminary data.</text>
</comment>
<feature type="compositionally biased region" description="Polar residues" evidence="1">
    <location>
        <begin position="597"/>
        <end position="614"/>
    </location>
</feature>
<dbReference type="PANTHER" id="PTHR47067:SF16">
    <property type="entry name" value="TPX2 (TARGETING PROTEIN FOR XKLP2) PROTEIN FAMILY"/>
    <property type="match status" value="1"/>
</dbReference>
<name>A0ABU6UPI5_9FABA</name>
<keyword evidence="3" id="KW-1185">Reference proteome</keyword>
<evidence type="ECO:0000256" key="1">
    <source>
        <dbReference type="SAM" id="MobiDB-lite"/>
    </source>
</evidence>
<dbReference type="EMBL" id="JASCZI010121800">
    <property type="protein sequence ID" value="MED6162984.1"/>
    <property type="molecule type" value="Genomic_DNA"/>
</dbReference>
<feature type="region of interest" description="Disordered" evidence="1">
    <location>
        <begin position="266"/>
        <end position="285"/>
    </location>
</feature>
<feature type="compositionally biased region" description="Polar residues" evidence="1">
    <location>
        <begin position="563"/>
        <end position="586"/>
    </location>
</feature>
<protein>
    <recommendedName>
        <fullName evidence="4">TPX2 C-terminal domain-containing protein</fullName>
    </recommendedName>
</protein>
<feature type="region of interest" description="Disordered" evidence="1">
    <location>
        <begin position="515"/>
        <end position="629"/>
    </location>
</feature>
<gene>
    <name evidence="2" type="ORF">PIB30_075663</name>
</gene>
<evidence type="ECO:0008006" key="4">
    <source>
        <dbReference type="Google" id="ProtNLM"/>
    </source>
</evidence>
<evidence type="ECO:0000313" key="2">
    <source>
        <dbReference type="EMBL" id="MED6162984.1"/>
    </source>
</evidence>
<proteinExistence type="predicted"/>
<sequence>MAAESKTFLLRSLSAPSQTSTATQEGDSMRVLGESISFGRYLSESLNWERWSSFTCNRYVEEAEKYSKPGSVAAKKAYFEARYKRKAAEREAALAQEANAQASGTFISETLESNCSDSSDIAESNVDAIVTSDEHPEQESDDCQVVIECDSRNNLDVGQSDSSISDVHGEEDRLYTRVDMNLNVESCVITDHSNHHDQVEVHQNIALPGEEEKSDQGVADPQVLPLPTDGTEVNPSPKLSAKTCAPHPQQLSHTLKAAEAFPPRSGINQKSIRVSTEKRRPTSQSLRMSINIPLSNDETSKTNAQSRNVVNSILKSKKAVEVSIEKKRLTGPSGANKTSMTATATAAVKPRNVIKHTSNGMKPGGDSVEKRPTSSSLRRSLNLPSSTGKATEMASVFDKRIERNHGNLRNISKVHPLASHISTKVSHNFSNQDSENLPSSGRRTEEVLNKSVSRGATANAKLRPASAECLRTSSTIKTIPRPPTISSPFRFKSEERAAKRKEFLERVHGIKNKEVEKIQFQRTPEQNNIKPDFKKLQQSSGSKPKLNEDRHGASCLPSDQFRKTSVTHKNFGNSSKPTISTSNSNRATEKLNRSTRHSVTSVTKITRENASPNIQHLEHEKGGIEPCDE</sequence>